<dbReference type="Proteomes" id="UP000037566">
    <property type="component" value="Unassembled WGS sequence"/>
</dbReference>
<name>A0A0M0EGD6_KOMEU</name>
<dbReference type="PANTHER" id="PTHR21043:SF0">
    <property type="entry name" value="MITOCHONDRIAL ASSEMBLY OF RIBOSOMAL LARGE SUBUNIT PROTEIN 1"/>
    <property type="match status" value="1"/>
</dbReference>
<dbReference type="AlphaFoldDB" id="A0A0M0EGD6"/>
<dbReference type="Gene3D" id="3.30.460.10">
    <property type="entry name" value="Beta Polymerase, domain 2"/>
    <property type="match status" value="1"/>
</dbReference>
<dbReference type="PATRIC" id="fig|33995.3.peg.2849"/>
<evidence type="ECO:0000256" key="3">
    <source>
        <dbReference type="SAM" id="MobiDB-lite"/>
    </source>
</evidence>
<comment type="caution">
    <text evidence="4">The sequence shown here is derived from an EMBL/GenBank/DDBJ whole genome shotgun (WGS) entry which is preliminary data.</text>
</comment>
<comment type="subunit">
    <text evidence="2">Interacts with ribosomal protein uL14 (rplN).</text>
</comment>
<organism evidence="4 5">
    <name type="scientific">Komagataeibacter europaeus</name>
    <name type="common">Gluconacetobacter europaeus</name>
    <dbReference type="NCBI Taxonomy" id="33995"/>
    <lineage>
        <taxon>Bacteria</taxon>
        <taxon>Pseudomonadati</taxon>
        <taxon>Pseudomonadota</taxon>
        <taxon>Alphaproteobacteria</taxon>
        <taxon>Acetobacterales</taxon>
        <taxon>Acetobacteraceae</taxon>
        <taxon>Komagataeibacter</taxon>
    </lineage>
</organism>
<keyword evidence="2" id="KW-0678">Repressor</keyword>
<gene>
    <name evidence="2 4" type="primary">rsfS</name>
    <name evidence="4" type="ORF">KOEU_25650</name>
</gene>
<dbReference type="InterPro" id="IPR043519">
    <property type="entry name" value="NT_sf"/>
</dbReference>
<dbReference type="InterPro" id="IPR004394">
    <property type="entry name" value="Iojap/RsfS/C7orf30"/>
</dbReference>
<dbReference type="GO" id="GO:0042256">
    <property type="term" value="P:cytosolic ribosome assembly"/>
    <property type="evidence" value="ECO:0007669"/>
    <property type="project" value="UniProtKB-UniRule"/>
</dbReference>
<dbReference type="Pfam" id="PF02410">
    <property type="entry name" value="RsfS"/>
    <property type="match status" value="1"/>
</dbReference>
<dbReference type="SUPFAM" id="SSF81301">
    <property type="entry name" value="Nucleotidyltransferase"/>
    <property type="match status" value="1"/>
</dbReference>
<dbReference type="PANTHER" id="PTHR21043">
    <property type="entry name" value="IOJAP SUPERFAMILY ORTHOLOG"/>
    <property type="match status" value="1"/>
</dbReference>
<evidence type="ECO:0000313" key="4">
    <source>
        <dbReference type="EMBL" id="KON63971.1"/>
    </source>
</evidence>
<dbReference type="EMBL" id="LHUQ01000017">
    <property type="protein sequence ID" value="KON63971.1"/>
    <property type="molecule type" value="Genomic_DNA"/>
</dbReference>
<accession>A0A0M0EGD6</accession>
<comment type="function">
    <text evidence="2">Functions as a ribosomal silencing factor. Interacts with ribosomal protein uL14 (rplN), blocking formation of intersubunit bridge B8. Prevents association of the 30S and 50S ribosomal subunits and the formation of functional ribosomes, thus repressing translation.</text>
</comment>
<reference evidence="4" key="1">
    <citation type="submission" date="2015-08" db="EMBL/GenBank/DDBJ databases">
        <title>Draft genome sequence of Komagataeibacter europaeus CECT 8546 a cellulose producer strain from vinegar produced by the traditional method.</title>
        <authorList>
            <person name="Poehlein A."/>
            <person name="Valera M.J."/>
            <person name="Haack F.S."/>
            <person name="Mas A."/>
            <person name="Daniel R."/>
            <person name="Streit W.R."/>
            <person name="Mateo E."/>
        </authorList>
    </citation>
    <scope>NUCLEOTIDE SEQUENCE [LARGE SCALE GENOMIC DNA]</scope>
    <source>
        <strain evidence="4">CECT 8546</strain>
    </source>
</reference>
<protein>
    <recommendedName>
        <fullName evidence="2">Ribosomal silencing factor RsfS</fullName>
    </recommendedName>
</protein>
<keyword evidence="2" id="KW-0963">Cytoplasm</keyword>
<comment type="similarity">
    <text evidence="1 2">Belongs to the Iojap/RsfS family.</text>
</comment>
<dbReference type="GO" id="GO:0017148">
    <property type="term" value="P:negative regulation of translation"/>
    <property type="evidence" value="ECO:0007669"/>
    <property type="project" value="UniProtKB-UniRule"/>
</dbReference>
<evidence type="ECO:0000256" key="2">
    <source>
        <dbReference type="HAMAP-Rule" id="MF_01477"/>
    </source>
</evidence>
<comment type="subcellular location">
    <subcellularLocation>
        <location evidence="2">Cytoplasm</location>
    </subcellularLocation>
</comment>
<keyword evidence="5" id="KW-1185">Reference proteome</keyword>
<dbReference type="STRING" id="33995.KOEU_25650"/>
<evidence type="ECO:0000256" key="1">
    <source>
        <dbReference type="ARBA" id="ARBA00010574"/>
    </source>
</evidence>
<dbReference type="NCBIfam" id="TIGR00090">
    <property type="entry name" value="rsfS_iojap_ybeB"/>
    <property type="match status" value="1"/>
</dbReference>
<proteinExistence type="inferred from homology"/>
<sequence>MGLSSRAAERYISNTNTCIAGQFRPRTGVTAITRKPSAESGAKRRTGSTLSAGQPRVNAASLGSAVQVPGTPRKKAAVAGPVSTDAREADPRVEQFLEIITTSLEDDKAEDIVVIDLTGRASFADRMVIATGVADRQIAAMAAHIDRKLGEVGHKRVRTEGASGSDWVLLDAGDIVVHLFKPESRALYGLERMWGADLDVPPEAPATPVD</sequence>
<evidence type="ECO:0000313" key="5">
    <source>
        <dbReference type="Proteomes" id="UP000037566"/>
    </source>
</evidence>
<dbReference type="GO" id="GO:0090071">
    <property type="term" value="P:negative regulation of ribosome biogenesis"/>
    <property type="evidence" value="ECO:0007669"/>
    <property type="project" value="UniProtKB-UniRule"/>
</dbReference>
<dbReference type="GO" id="GO:0043023">
    <property type="term" value="F:ribosomal large subunit binding"/>
    <property type="evidence" value="ECO:0007669"/>
    <property type="project" value="TreeGrafter"/>
</dbReference>
<dbReference type="GO" id="GO:0005737">
    <property type="term" value="C:cytoplasm"/>
    <property type="evidence" value="ECO:0007669"/>
    <property type="project" value="UniProtKB-SubCell"/>
</dbReference>
<keyword evidence="2" id="KW-0810">Translation regulation</keyword>
<dbReference type="HAMAP" id="MF_01477">
    <property type="entry name" value="Iojap_RsfS"/>
    <property type="match status" value="1"/>
</dbReference>
<feature type="region of interest" description="Disordered" evidence="3">
    <location>
        <begin position="29"/>
        <end position="87"/>
    </location>
</feature>